<dbReference type="InterPro" id="IPR027417">
    <property type="entry name" value="P-loop_NTPase"/>
</dbReference>
<dbReference type="Proteomes" id="UP000515164">
    <property type="component" value="Unplaced"/>
</dbReference>
<dbReference type="PROSITE" id="PS50067">
    <property type="entry name" value="KINESIN_MOTOR_2"/>
    <property type="match status" value="1"/>
</dbReference>
<dbReference type="GO" id="GO:0005874">
    <property type="term" value="C:microtubule"/>
    <property type="evidence" value="ECO:0007669"/>
    <property type="project" value="UniProtKB-KW"/>
</dbReference>
<sequence length="213" mass="24648">MNTLKANENIHKLKVEGYENLNKTLVNECRELNAEMNKLQEEKENLIKCLKESEESCKNISNILIEFKEKCLSQESLLSQHEFTIKDLKASLKVEREMNKELNATKNELQTLVYTMNKDRRVLHNAIQEMKGNIRVFCRVRPRTPNELGKVIYNINFVHEHTIVVGKFNGYDSVSCSGKSKGTRQEFSFDEMFPATVSLKNIFVELALLDQST</sequence>
<dbReference type="GO" id="GO:0007018">
    <property type="term" value="P:microtubule-based movement"/>
    <property type="evidence" value="ECO:0007669"/>
    <property type="project" value="InterPro"/>
</dbReference>
<keyword evidence="6" id="KW-0963">Cytoplasm</keyword>
<name>A0A6P8NZ23_9HYME</name>
<keyword evidence="4" id="KW-0067">ATP-binding</keyword>
<organism evidence="10 11">
    <name type="scientific">Bombus bifarius</name>
    <dbReference type="NCBI Taxonomy" id="103933"/>
    <lineage>
        <taxon>Eukaryota</taxon>
        <taxon>Metazoa</taxon>
        <taxon>Ecdysozoa</taxon>
        <taxon>Arthropoda</taxon>
        <taxon>Hexapoda</taxon>
        <taxon>Insecta</taxon>
        <taxon>Pterygota</taxon>
        <taxon>Neoptera</taxon>
        <taxon>Endopterygota</taxon>
        <taxon>Hymenoptera</taxon>
        <taxon>Apocrita</taxon>
        <taxon>Aculeata</taxon>
        <taxon>Apoidea</taxon>
        <taxon>Anthophila</taxon>
        <taxon>Apidae</taxon>
        <taxon>Bombus</taxon>
        <taxon>Pyrobombus</taxon>
    </lineage>
</organism>
<evidence type="ECO:0000256" key="8">
    <source>
        <dbReference type="SAM" id="Coils"/>
    </source>
</evidence>
<comment type="caution">
    <text evidence="7">Lacks conserved residue(s) required for the propagation of feature annotation.</text>
</comment>
<dbReference type="SUPFAM" id="SSF90257">
    <property type="entry name" value="Myosin rod fragments"/>
    <property type="match status" value="1"/>
</dbReference>
<dbReference type="GO" id="GO:0003777">
    <property type="term" value="F:microtubule motor activity"/>
    <property type="evidence" value="ECO:0007669"/>
    <property type="project" value="InterPro"/>
</dbReference>
<dbReference type="AlphaFoldDB" id="A0A6P8NZ23"/>
<dbReference type="InterPro" id="IPR027640">
    <property type="entry name" value="Kinesin-like_fam"/>
</dbReference>
<keyword evidence="6" id="KW-0206">Cytoskeleton</keyword>
<evidence type="ECO:0000256" key="3">
    <source>
        <dbReference type="ARBA" id="ARBA00022741"/>
    </source>
</evidence>
<dbReference type="InterPro" id="IPR001752">
    <property type="entry name" value="Kinesin_motor_dom"/>
</dbReference>
<evidence type="ECO:0000259" key="9">
    <source>
        <dbReference type="PROSITE" id="PS50067"/>
    </source>
</evidence>
<proteinExistence type="inferred from homology"/>
<gene>
    <name evidence="11" type="primary">LOC117216652</name>
</gene>
<dbReference type="PANTHER" id="PTHR47972">
    <property type="entry name" value="KINESIN-LIKE PROTEIN KLP-3"/>
    <property type="match status" value="1"/>
</dbReference>
<dbReference type="Pfam" id="PF16796">
    <property type="entry name" value="Microtub_bd"/>
    <property type="match status" value="1"/>
</dbReference>
<dbReference type="Gene3D" id="3.40.850.10">
    <property type="entry name" value="Kinesin motor domain"/>
    <property type="match status" value="1"/>
</dbReference>
<accession>A0A6P8NZ23</accession>
<evidence type="ECO:0000256" key="6">
    <source>
        <dbReference type="ARBA" id="ARBA00023212"/>
    </source>
</evidence>
<keyword evidence="2" id="KW-0493">Microtubule</keyword>
<evidence type="ECO:0000313" key="11">
    <source>
        <dbReference type="RefSeq" id="XP_033319425.1"/>
    </source>
</evidence>
<dbReference type="InterPro" id="IPR031852">
    <property type="entry name" value="Vik1/Cik1_MT-bd"/>
</dbReference>
<dbReference type="SUPFAM" id="SSF52540">
    <property type="entry name" value="P-loop containing nucleoside triphosphate hydrolases"/>
    <property type="match status" value="1"/>
</dbReference>
<protein>
    <submittedName>
        <fullName evidence="11">Carboxy-terminal kinesin 2-like</fullName>
    </submittedName>
</protein>
<keyword evidence="8" id="KW-0175">Coiled coil</keyword>
<dbReference type="InterPro" id="IPR036961">
    <property type="entry name" value="Kinesin_motor_dom_sf"/>
</dbReference>
<dbReference type="GeneID" id="117216652"/>
<feature type="domain" description="Kinesin motor" evidence="9">
    <location>
        <begin position="133"/>
        <end position="213"/>
    </location>
</feature>
<keyword evidence="5" id="KW-0505">Motor protein</keyword>
<dbReference type="GO" id="GO:0005524">
    <property type="term" value="F:ATP binding"/>
    <property type="evidence" value="ECO:0007669"/>
    <property type="project" value="UniProtKB-KW"/>
</dbReference>
<dbReference type="PANTHER" id="PTHR47972:SF45">
    <property type="entry name" value="PROTEIN CLARET SEGREGATIONAL"/>
    <property type="match status" value="1"/>
</dbReference>
<evidence type="ECO:0000256" key="1">
    <source>
        <dbReference type="ARBA" id="ARBA00004245"/>
    </source>
</evidence>
<evidence type="ECO:0000256" key="5">
    <source>
        <dbReference type="ARBA" id="ARBA00023175"/>
    </source>
</evidence>
<evidence type="ECO:0000256" key="4">
    <source>
        <dbReference type="ARBA" id="ARBA00022840"/>
    </source>
</evidence>
<evidence type="ECO:0000256" key="7">
    <source>
        <dbReference type="PROSITE-ProRule" id="PRU00283"/>
    </source>
</evidence>
<keyword evidence="10" id="KW-1185">Reference proteome</keyword>
<dbReference type="KEGG" id="bbif:117216652"/>
<comment type="similarity">
    <text evidence="7">Belongs to the TRAFAC class myosin-kinesin ATPase superfamily. Kinesin family.</text>
</comment>
<evidence type="ECO:0000313" key="10">
    <source>
        <dbReference type="Proteomes" id="UP000515164"/>
    </source>
</evidence>
<dbReference type="GO" id="GO:0008017">
    <property type="term" value="F:microtubule binding"/>
    <property type="evidence" value="ECO:0007669"/>
    <property type="project" value="InterPro"/>
</dbReference>
<feature type="coiled-coil region" evidence="8">
    <location>
        <begin position="85"/>
        <end position="112"/>
    </location>
</feature>
<dbReference type="RefSeq" id="XP_033319425.1">
    <property type="nucleotide sequence ID" value="XM_033463534.1"/>
</dbReference>
<reference evidence="11" key="1">
    <citation type="submission" date="2025-08" db="UniProtKB">
        <authorList>
            <consortium name="RefSeq"/>
        </authorList>
    </citation>
    <scope>IDENTIFICATION</scope>
    <source>
        <tissue evidence="11">Muscle</tissue>
    </source>
</reference>
<feature type="coiled-coil region" evidence="8">
    <location>
        <begin position="15"/>
        <end position="56"/>
    </location>
</feature>
<evidence type="ECO:0000256" key="2">
    <source>
        <dbReference type="ARBA" id="ARBA00022701"/>
    </source>
</evidence>
<comment type="subcellular location">
    <subcellularLocation>
        <location evidence="1">Cytoplasm</location>
        <location evidence="1">Cytoskeleton</location>
    </subcellularLocation>
</comment>
<keyword evidence="3" id="KW-0547">Nucleotide-binding</keyword>